<evidence type="ECO:0000256" key="1">
    <source>
        <dbReference type="ARBA" id="ARBA00006180"/>
    </source>
</evidence>
<evidence type="ECO:0000313" key="6">
    <source>
        <dbReference type="Proteomes" id="UP000681967"/>
    </source>
</evidence>
<evidence type="ECO:0000313" key="5">
    <source>
        <dbReference type="EMBL" id="CAF4870768.1"/>
    </source>
</evidence>
<keyword evidence="2" id="KW-0131">Cell cycle</keyword>
<dbReference type="Proteomes" id="UP000681967">
    <property type="component" value="Unassembled WGS sequence"/>
</dbReference>
<dbReference type="PANTHER" id="PTHR12634:SF8">
    <property type="entry name" value="FIERY MOUNTAIN, ISOFORM D"/>
    <property type="match status" value="1"/>
</dbReference>
<dbReference type="EMBL" id="CAJOBH010063334">
    <property type="protein sequence ID" value="CAF4436000.1"/>
    <property type="molecule type" value="Genomic_DNA"/>
</dbReference>
<name>A0A8S2W672_9BILA</name>
<dbReference type="EMBL" id="CAJOBJ010167689">
    <property type="protein sequence ID" value="CAF4870768.1"/>
    <property type="molecule type" value="Genomic_DNA"/>
</dbReference>
<dbReference type="GO" id="GO:0019903">
    <property type="term" value="F:protein phosphatase binding"/>
    <property type="evidence" value="ECO:0007669"/>
    <property type="project" value="InterPro"/>
</dbReference>
<feature type="non-terminal residue" evidence="3">
    <location>
        <position position="78"/>
    </location>
</feature>
<protein>
    <submittedName>
        <fullName evidence="3">Uncharacterized protein</fullName>
    </submittedName>
</protein>
<comment type="caution">
    <text evidence="3">The sequence shown here is derived from an EMBL/GenBank/DDBJ whole genome shotgun (WGS) entry which is preliminary data.</text>
</comment>
<evidence type="ECO:0000313" key="3">
    <source>
        <dbReference type="EMBL" id="CAF4436000.1"/>
    </source>
</evidence>
<organism evidence="3 6">
    <name type="scientific">Rotaria magnacalcarata</name>
    <dbReference type="NCBI Taxonomy" id="392030"/>
    <lineage>
        <taxon>Eukaryota</taxon>
        <taxon>Metazoa</taxon>
        <taxon>Spiralia</taxon>
        <taxon>Gnathifera</taxon>
        <taxon>Rotifera</taxon>
        <taxon>Eurotatoria</taxon>
        <taxon>Bdelloidea</taxon>
        <taxon>Philodinida</taxon>
        <taxon>Philodinidae</taxon>
        <taxon>Rotaria</taxon>
    </lineage>
</organism>
<sequence>MFWQCHIVTSSIDKLFDKPIDELKVEDFLDENDLIQECLNQNKRLLDYLIQENVMSELIHHVITLPSDNNFRYANIIS</sequence>
<evidence type="ECO:0000256" key="2">
    <source>
        <dbReference type="ARBA" id="ARBA00023306"/>
    </source>
</evidence>
<dbReference type="AlphaFoldDB" id="A0A8S2W672"/>
<dbReference type="PANTHER" id="PTHR12634">
    <property type="entry name" value="SIT4 YEAST -ASSOCIATING PROTEIN-RELATED"/>
    <property type="match status" value="1"/>
</dbReference>
<gene>
    <name evidence="3" type="ORF">BYL167_LOCUS33103</name>
    <name evidence="4" type="ORF">BYL167_LOCUS42925</name>
    <name evidence="5" type="ORF">GIL414_LOCUS50371</name>
</gene>
<proteinExistence type="inferred from homology"/>
<comment type="similarity">
    <text evidence="1">Belongs to the SAPS family.</text>
</comment>
<reference evidence="3" key="1">
    <citation type="submission" date="2021-02" db="EMBL/GenBank/DDBJ databases">
        <authorList>
            <person name="Nowell W R."/>
        </authorList>
    </citation>
    <scope>NUCLEOTIDE SEQUENCE</scope>
</reference>
<dbReference type="InterPro" id="IPR007587">
    <property type="entry name" value="SAPS"/>
</dbReference>
<dbReference type="GO" id="GO:0019888">
    <property type="term" value="F:protein phosphatase regulator activity"/>
    <property type="evidence" value="ECO:0007669"/>
    <property type="project" value="TreeGrafter"/>
</dbReference>
<dbReference type="Proteomes" id="UP000681720">
    <property type="component" value="Unassembled WGS sequence"/>
</dbReference>
<accession>A0A8S2W672</accession>
<evidence type="ECO:0000313" key="4">
    <source>
        <dbReference type="EMBL" id="CAF4669812.1"/>
    </source>
</evidence>
<dbReference type="EMBL" id="CAJOBH010112734">
    <property type="protein sequence ID" value="CAF4669812.1"/>
    <property type="molecule type" value="Genomic_DNA"/>
</dbReference>